<dbReference type="SUPFAM" id="SSF52540">
    <property type="entry name" value="P-loop containing nucleoside triphosphate hydrolases"/>
    <property type="match status" value="1"/>
</dbReference>
<dbReference type="Gene3D" id="3.40.50.300">
    <property type="entry name" value="P-loop containing nucleotide triphosphate hydrolases"/>
    <property type="match status" value="1"/>
</dbReference>
<dbReference type="InterPro" id="IPR041664">
    <property type="entry name" value="AAA_16"/>
</dbReference>
<proteinExistence type="predicted"/>
<dbReference type="SMART" id="SM00382">
    <property type="entry name" value="AAA"/>
    <property type="match status" value="1"/>
</dbReference>
<comment type="caution">
    <text evidence="2">The sequence shown here is derived from an EMBL/GenBank/DDBJ whole genome shotgun (WGS) entry which is preliminary data.</text>
</comment>
<evidence type="ECO:0000313" key="3">
    <source>
        <dbReference type="Proteomes" id="UP001349994"/>
    </source>
</evidence>
<keyword evidence="3" id="KW-1185">Reference proteome</keyword>
<protein>
    <submittedName>
        <fullName evidence="2">AAA family ATPase</fullName>
    </submittedName>
</protein>
<reference evidence="2 3" key="1">
    <citation type="submission" date="2024-01" db="EMBL/GenBank/DDBJ databases">
        <title>novel species in genus Adlercreutzia.</title>
        <authorList>
            <person name="Liu X."/>
        </authorList>
    </citation>
    <scope>NUCLEOTIDE SEQUENCE [LARGE SCALE GENOMIC DNA]</scope>
    <source>
        <strain evidence="2 3">R7</strain>
    </source>
</reference>
<dbReference type="PANTHER" id="PTHR34301:SF8">
    <property type="entry name" value="ATPASE DOMAIN-CONTAINING PROTEIN"/>
    <property type="match status" value="1"/>
</dbReference>
<dbReference type="RefSeq" id="WP_338208311.1">
    <property type="nucleotide sequence ID" value="NZ_JAYMFF010000001.1"/>
</dbReference>
<evidence type="ECO:0000313" key="2">
    <source>
        <dbReference type="EMBL" id="MEC4174880.1"/>
    </source>
</evidence>
<dbReference type="InterPro" id="IPR003593">
    <property type="entry name" value="AAA+_ATPase"/>
</dbReference>
<dbReference type="EMBL" id="JAYMFF010000001">
    <property type="protein sequence ID" value="MEC4174880.1"/>
    <property type="molecule type" value="Genomic_DNA"/>
</dbReference>
<evidence type="ECO:0000259" key="1">
    <source>
        <dbReference type="SMART" id="SM00382"/>
    </source>
</evidence>
<name>A0ABU6IEM3_9ACTN</name>
<dbReference type="Proteomes" id="UP001349994">
    <property type="component" value="Unassembled WGS sequence"/>
</dbReference>
<dbReference type="InterPro" id="IPR027417">
    <property type="entry name" value="P-loop_NTPase"/>
</dbReference>
<feature type="domain" description="AAA+ ATPase" evidence="1">
    <location>
        <begin position="40"/>
        <end position="213"/>
    </location>
</feature>
<organism evidence="2 3">
    <name type="scientific">Adlercreutzia wanghongyangiae</name>
    <dbReference type="NCBI Taxonomy" id="3111451"/>
    <lineage>
        <taxon>Bacteria</taxon>
        <taxon>Bacillati</taxon>
        <taxon>Actinomycetota</taxon>
        <taxon>Coriobacteriia</taxon>
        <taxon>Eggerthellales</taxon>
        <taxon>Eggerthellaceae</taxon>
        <taxon>Adlercreutzia</taxon>
    </lineage>
</organism>
<sequence length="380" mass="41212">MGTRDTIFAPSFGNRPSMLVGRDGLIDRIVEGLSSAPGSRDRAVLLLGQRGSGKTVLLWELADRMRKAGFVVANPTIVSEDLLPRIVEKLADDADFSPKRRASGGSVGALGFSAGLQFQQAPESGKSRQQQLTELCRELTDKGKGVLFLIDELQANSLELKQLVITYQELVGEGLNVALVMAGLPGAVSATLNDKVLTFLNRAPKIALSPLEFGDVDAFYRQSFDQLGLNIASDLRRHAAGFTAGSPYMLQLVGHNVVRYALPDGEVDESCLADALATSQIDFENDICRTTLAALSEKDIEFLSALAQDGEEASMADIAERMLVTPDYAQKYRKRLIDSGIIEAAGRGRVRMAVPYLANHLRKELDCSPCAQVSPTLRRE</sequence>
<dbReference type="Pfam" id="PF13191">
    <property type="entry name" value="AAA_16"/>
    <property type="match status" value="1"/>
</dbReference>
<gene>
    <name evidence="2" type="ORF">VIN30_00240</name>
</gene>
<accession>A0ABU6IEM3</accession>
<dbReference type="PANTHER" id="PTHR34301">
    <property type="entry name" value="DNA-BINDING PROTEIN-RELATED"/>
    <property type="match status" value="1"/>
</dbReference>